<dbReference type="PROSITE" id="PS51257">
    <property type="entry name" value="PROKAR_LIPOPROTEIN"/>
    <property type="match status" value="1"/>
</dbReference>
<keyword evidence="1" id="KW-1133">Transmembrane helix</keyword>
<protein>
    <submittedName>
        <fullName evidence="2">Uncharacterized protein</fullName>
    </submittedName>
</protein>
<evidence type="ECO:0000313" key="3">
    <source>
        <dbReference type="Proteomes" id="UP000198131"/>
    </source>
</evidence>
<proteinExistence type="predicted"/>
<dbReference type="AlphaFoldDB" id="A0A212U9N0"/>
<keyword evidence="1" id="KW-0472">Membrane</keyword>
<reference evidence="3" key="1">
    <citation type="submission" date="2017-06" db="EMBL/GenBank/DDBJ databases">
        <authorList>
            <person name="Varghese N."/>
            <person name="Submissions S."/>
        </authorList>
    </citation>
    <scope>NUCLEOTIDE SEQUENCE [LARGE SCALE GENOMIC DNA]</scope>
    <source>
        <strain evidence="3">DSM 11116</strain>
    </source>
</reference>
<keyword evidence="3" id="KW-1185">Reference proteome</keyword>
<sequence>MPKNYLLHTTSLVMLGVGLLTSCQTTYSALPAAGGFGTVSTASAPARPVMEEPEALVASVAAQPFLLTTSRPQAAEDGAVKMDQGAAPYHALRPITGLQAQSPDTLLQQKQAEVPRQFGVTQAAHIAGGVLVLAGGITTISGLHSDEPGFEPLAIAALGVILAVVGGAMLLFRGKTARRRQKQA</sequence>
<dbReference type="EMBL" id="FYEW01000002">
    <property type="protein sequence ID" value="SNC74840.1"/>
    <property type="molecule type" value="Genomic_DNA"/>
</dbReference>
<evidence type="ECO:0000313" key="2">
    <source>
        <dbReference type="EMBL" id="SNC74840.1"/>
    </source>
</evidence>
<gene>
    <name evidence="2" type="ORF">SAMN06265337_2573</name>
</gene>
<name>A0A212U9N0_9BACT</name>
<feature type="transmembrane region" description="Helical" evidence="1">
    <location>
        <begin position="118"/>
        <end position="141"/>
    </location>
</feature>
<evidence type="ECO:0000256" key="1">
    <source>
        <dbReference type="SAM" id="Phobius"/>
    </source>
</evidence>
<organism evidence="2 3">
    <name type="scientific">Hymenobacter gelipurpurascens</name>
    <dbReference type="NCBI Taxonomy" id="89968"/>
    <lineage>
        <taxon>Bacteria</taxon>
        <taxon>Pseudomonadati</taxon>
        <taxon>Bacteroidota</taxon>
        <taxon>Cytophagia</taxon>
        <taxon>Cytophagales</taxon>
        <taxon>Hymenobacteraceae</taxon>
        <taxon>Hymenobacter</taxon>
    </lineage>
</organism>
<dbReference type="Proteomes" id="UP000198131">
    <property type="component" value="Unassembled WGS sequence"/>
</dbReference>
<feature type="transmembrane region" description="Helical" evidence="1">
    <location>
        <begin position="153"/>
        <end position="172"/>
    </location>
</feature>
<keyword evidence="1" id="KW-0812">Transmembrane</keyword>
<accession>A0A212U9N0</accession>